<dbReference type="InterPro" id="IPR041678">
    <property type="entry name" value="TetR_C_16"/>
</dbReference>
<keyword evidence="1" id="KW-0238">DNA-binding</keyword>
<dbReference type="GeneID" id="84574828"/>
<dbReference type="AlphaFoldDB" id="A0A6H9XP40"/>
<reference evidence="2 3" key="1">
    <citation type="submission" date="2018-06" db="EMBL/GenBank/DDBJ databases">
        <authorList>
            <consortium name="Pathogen Informatics"/>
            <person name="Doyle S."/>
        </authorList>
    </citation>
    <scope>NUCLEOTIDE SEQUENCE [LARGE SCALE GENOMIC DNA]</scope>
    <source>
        <strain evidence="2 3">NCTC10254</strain>
    </source>
</reference>
<dbReference type="InterPro" id="IPR001647">
    <property type="entry name" value="HTH_TetR"/>
</dbReference>
<dbReference type="PRINTS" id="PR00455">
    <property type="entry name" value="HTHTETR"/>
</dbReference>
<dbReference type="Gene3D" id="1.10.10.60">
    <property type="entry name" value="Homeodomain-like"/>
    <property type="match status" value="1"/>
</dbReference>
<name>A0A6H9XP40_9CORY</name>
<dbReference type="PANTHER" id="PTHR30055">
    <property type="entry name" value="HTH-TYPE TRANSCRIPTIONAL REGULATOR RUTR"/>
    <property type="match status" value="1"/>
</dbReference>
<dbReference type="InterPro" id="IPR050109">
    <property type="entry name" value="HTH-type_TetR-like_transc_reg"/>
</dbReference>
<comment type="caution">
    <text evidence="2">The sequence shown here is derived from an EMBL/GenBank/DDBJ whole genome shotgun (WGS) entry which is preliminary data.</text>
</comment>
<dbReference type="GO" id="GO:0003700">
    <property type="term" value="F:DNA-binding transcription factor activity"/>
    <property type="evidence" value="ECO:0007669"/>
    <property type="project" value="TreeGrafter"/>
</dbReference>
<gene>
    <name evidence="2" type="ORF">NCTC10254_01390</name>
</gene>
<organism evidence="2 3">
    <name type="scientific">Corynebacterium matruchotii</name>
    <dbReference type="NCBI Taxonomy" id="43768"/>
    <lineage>
        <taxon>Bacteria</taxon>
        <taxon>Bacillati</taxon>
        <taxon>Actinomycetota</taxon>
        <taxon>Actinomycetes</taxon>
        <taxon>Mycobacteriales</taxon>
        <taxon>Corynebacteriaceae</taxon>
        <taxon>Corynebacterium</taxon>
    </lineage>
</organism>
<evidence type="ECO:0000313" key="2">
    <source>
        <dbReference type="EMBL" id="SPW28447.1"/>
    </source>
</evidence>
<dbReference type="EMBL" id="UARK01000010">
    <property type="protein sequence ID" value="SPW28447.1"/>
    <property type="molecule type" value="Genomic_DNA"/>
</dbReference>
<sequence>MAKTSKGDQTRARIIRAARELFAAAAYDRVSVRKIAAAAGVDAALINHYFGGKEKLFYAVVTYTINMDEVTTMLTTTPREQLGESIIRYAEILWTSPAGQSYLAALRHAIASNATATWSIISDAILPLSEHILDPDDPHRETRIALLVSQISGVATTRYLIGMEPMASLDTETLVKTVGPTLQRYIDGDLT</sequence>
<proteinExistence type="predicted"/>
<dbReference type="InterPro" id="IPR009057">
    <property type="entry name" value="Homeodomain-like_sf"/>
</dbReference>
<dbReference type="PROSITE" id="PS50977">
    <property type="entry name" value="HTH_TETR_2"/>
    <property type="match status" value="1"/>
</dbReference>
<evidence type="ECO:0000256" key="1">
    <source>
        <dbReference type="ARBA" id="ARBA00023125"/>
    </source>
</evidence>
<dbReference type="PANTHER" id="PTHR30055:SF146">
    <property type="entry name" value="HTH-TYPE TRANSCRIPTIONAL DUAL REGULATOR CECR"/>
    <property type="match status" value="1"/>
</dbReference>
<accession>A0A6H9XP40</accession>
<dbReference type="RefSeq" id="WP_005522984.1">
    <property type="nucleotide sequence ID" value="NZ_CAUOLB010000033.1"/>
</dbReference>
<protein>
    <submittedName>
        <fullName evidence="2">Putative regulatory protein</fullName>
    </submittedName>
</protein>
<dbReference type="Proteomes" id="UP000249886">
    <property type="component" value="Unassembled WGS sequence"/>
</dbReference>
<dbReference type="SUPFAM" id="SSF46689">
    <property type="entry name" value="Homeodomain-like"/>
    <property type="match status" value="1"/>
</dbReference>
<evidence type="ECO:0000313" key="3">
    <source>
        <dbReference type="Proteomes" id="UP000249886"/>
    </source>
</evidence>
<dbReference type="Pfam" id="PF00440">
    <property type="entry name" value="TetR_N"/>
    <property type="match status" value="1"/>
</dbReference>
<dbReference type="GO" id="GO:0000976">
    <property type="term" value="F:transcription cis-regulatory region binding"/>
    <property type="evidence" value="ECO:0007669"/>
    <property type="project" value="TreeGrafter"/>
</dbReference>
<dbReference type="Gene3D" id="1.10.357.10">
    <property type="entry name" value="Tetracycline Repressor, domain 2"/>
    <property type="match status" value="1"/>
</dbReference>
<dbReference type="Pfam" id="PF17920">
    <property type="entry name" value="TetR_C_16"/>
    <property type="match status" value="1"/>
</dbReference>
<dbReference type="SUPFAM" id="SSF48498">
    <property type="entry name" value="Tetracyclin repressor-like, C-terminal domain"/>
    <property type="match status" value="1"/>
</dbReference>
<dbReference type="InterPro" id="IPR036271">
    <property type="entry name" value="Tet_transcr_reg_TetR-rel_C_sf"/>
</dbReference>